<feature type="non-terminal residue" evidence="1">
    <location>
        <position position="1"/>
    </location>
</feature>
<keyword evidence="2" id="KW-1185">Reference proteome</keyword>
<organism evidence="1 2">
    <name type="scientific">Cirrhinus mrigala</name>
    <name type="common">Mrigala</name>
    <dbReference type="NCBI Taxonomy" id="683832"/>
    <lineage>
        <taxon>Eukaryota</taxon>
        <taxon>Metazoa</taxon>
        <taxon>Chordata</taxon>
        <taxon>Craniata</taxon>
        <taxon>Vertebrata</taxon>
        <taxon>Euteleostomi</taxon>
        <taxon>Actinopterygii</taxon>
        <taxon>Neopterygii</taxon>
        <taxon>Teleostei</taxon>
        <taxon>Ostariophysi</taxon>
        <taxon>Cypriniformes</taxon>
        <taxon>Cyprinidae</taxon>
        <taxon>Labeoninae</taxon>
        <taxon>Labeonini</taxon>
        <taxon>Cirrhinus</taxon>
    </lineage>
</organism>
<evidence type="ECO:0000313" key="2">
    <source>
        <dbReference type="Proteomes" id="UP001529510"/>
    </source>
</evidence>
<name>A0ABD0MTU4_CIRMR</name>
<sequence length="199" mass="22092">SYNDGHYFKDNSLLNSEEFRITLGLYVDDFEVANPLGTSRVKECGYEKVMQPLVKDLVHLEQTGLFIDQLGATVKGTVLYVSADNLGAHSMAGFLEGFTAERFCCFCMGTRTEVQHTEVGSSNTETRTKDTHDRHVKEVKQDPSLSKLYGVKGSCPLTDALQHFHAVTGYPPDILHDLLEGIVPAELCLCLSEMIEKSQ</sequence>
<dbReference type="AlphaFoldDB" id="A0ABD0MTU4"/>
<protein>
    <submittedName>
        <fullName evidence="1">Uncharacterized protein</fullName>
    </submittedName>
</protein>
<comment type="caution">
    <text evidence="1">The sequence shown here is derived from an EMBL/GenBank/DDBJ whole genome shotgun (WGS) entry which is preliminary data.</text>
</comment>
<evidence type="ECO:0000313" key="1">
    <source>
        <dbReference type="EMBL" id="KAL0151533.1"/>
    </source>
</evidence>
<accession>A0ABD0MTU4</accession>
<reference evidence="1 2" key="1">
    <citation type="submission" date="2024-05" db="EMBL/GenBank/DDBJ databases">
        <title>Genome sequencing and assembly of Indian major carp, Cirrhinus mrigala (Hamilton, 1822).</title>
        <authorList>
            <person name="Mohindra V."/>
            <person name="Chowdhury L.M."/>
            <person name="Lal K."/>
            <person name="Jena J.K."/>
        </authorList>
    </citation>
    <scope>NUCLEOTIDE SEQUENCE [LARGE SCALE GENOMIC DNA]</scope>
    <source>
        <strain evidence="1">CM1030</strain>
        <tissue evidence="1">Blood</tissue>
    </source>
</reference>
<dbReference type="EMBL" id="JAMKFB020000241">
    <property type="protein sequence ID" value="KAL0151533.1"/>
    <property type="molecule type" value="Genomic_DNA"/>
</dbReference>
<proteinExistence type="predicted"/>
<gene>
    <name evidence="1" type="ORF">M9458_053185</name>
</gene>
<dbReference type="Proteomes" id="UP001529510">
    <property type="component" value="Unassembled WGS sequence"/>
</dbReference>